<organism evidence="1 2">
    <name type="scientific">Leptospira alstonii serovar Sichuan str. 79601</name>
    <dbReference type="NCBI Taxonomy" id="1218565"/>
    <lineage>
        <taxon>Bacteria</taxon>
        <taxon>Pseudomonadati</taxon>
        <taxon>Spirochaetota</taxon>
        <taxon>Spirochaetia</taxon>
        <taxon>Leptospirales</taxon>
        <taxon>Leptospiraceae</taxon>
        <taxon>Leptospira</taxon>
    </lineage>
</organism>
<dbReference type="PATRIC" id="fig|1218565.3.peg.1254"/>
<proteinExistence type="predicted"/>
<name>M6CWU0_9LEPT</name>
<accession>M6CWU0</accession>
<evidence type="ECO:0000313" key="1">
    <source>
        <dbReference type="EMBL" id="EMJ96362.1"/>
    </source>
</evidence>
<sequence length="37" mass="4111">MKGSGYDRQEVLDKTYVGKNGGFDFKGLEHCVATEET</sequence>
<dbReference type="AlphaFoldDB" id="M6CWU0"/>
<protein>
    <submittedName>
        <fullName evidence="1">Uncharacterized protein</fullName>
    </submittedName>
</protein>
<gene>
    <name evidence="1" type="ORF">LEP1GSC194_3301</name>
</gene>
<comment type="caution">
    <text evidence="1">The sequence shown here is derived from an EMBL/GenBank/DDBJ whole genome shotgun (WGS) entry which is preliminary data.</text>
</comment>
<reference evidence="1 2" key="1">
    <citation type="submission" date="2013-01" db="EMBL/GenBank/DDBJ databases">
        <authorList>
            <person name="Harkins D.M."/>
            <person name="Durkin A.S."/>
            <person name="Brinkac L.M."/>
            <person name="Haft D.H."/>
            <person name="Selengut J.D."/>
            <person name="Sanka R."/>
            <person name="DePew J."/>
            <person name="Purushe J."/>
            <person name="Galloway R.L."/>
            <person name="Vinetz J.M."/>
            <person name="Sutton G.G."/>
            <person name="Nierman W.C."/>
            <person name="Fouts D.E."/>
        </authorList>
    </citation>
    <scope>NUCLEOTIDE SEQUENCE [LARGE SCALE GENOMIC DNA]</scope>
    <source>
        <strain evidence="1 2">79601</strain>
    </source>
</reference>
<evidence type="ECO:0000313" key="2">
    <source>
        <dbReference type="Proteomes" id="UP000011988"/>
    </source>
</evidence>
<dbReference type="Proteomes" id="UP000011988">
    <property type="component" value="Unassembled WGS sequence"/>
</dbReference>
<dbReference type="EMBL" id="ANIK01000026">
    <property type="protein sequence ID" value="EMJ96362.1"/>
    <property type="molecule type" value="Genomic_DNA"/>
</dbReference>